<evidence type="ECO:0000313" key="1">
    <source>
        <dbReference type="EMBL" id="VAW99408.1"/>
    </source>
</evidence>
<dbReference type="InterPro" id="IPR009912">
    <property type="entry name" value="DUF1451"/>
</dbReference>
<sequence>MVAFMTDSNKSSIVTTYNHLLENLHNIKNSIEVFSREDLSMKIEYTKLKLHDFENITKEELNLLSKYIHDDFTSTTEHIHNTSDKIKNWLKNDIELTEDRLLELFANVVDQSRVELQQMETQLHEWHSGEVASKGDFECKNCGKKFTFSESQTIENCPSCNGEDFQKSFEN</sequence>
<accession>A0A3B1A0Y7</accession>
<dbReference type="AlphaFoldDB" id="A0A3B1A0Y7"/>
<name>A0A3B1A0Y7_9ZZZZ</name>
<protein>
    <submittedName>
        <fullName evidence="1">Uncharacterized protein</fullName>
    </submittedName>
</protein>
<reference evidence="1" key="1">
    <citation type="submission" date="2018-06" db="EMBL/GenBank/DDBJ databases">
        <authorList>
            <person name="Zhirakovskaya E."/>
        </authorList>
    </citation>
    <scope>NUCLEOTIDE SEQUENCE</scope>
</reference>
<dbReference type="EMBL" id="UOFS01000039">
    <property type="protein sequence ID" value="VAW99408.1"/>
    <property type="molecule type" value="Genomic_DNA"/>
</dbReference>
<organism evidence="1">
    <name type="scientific">hydrothermal vent metagenome</name>
    <dbReference type="NCBI Taxonomy" id="652676"/>
    <lineage>
        <taxon>unclassified sequences</taxon>
        <taxon>metagenomes</taxon>
        <taxon>ecological metagenomes</taxon>
    </lineage>
</organism>
<proteinExistence type="predicted"/>
<dbReference type="Pfam" id="PF07295">
    <property type="entry name" value="DUF1451"/>
    <property type="match status" value="1"/>
</dbReference>
<gene>
    <name evidence="1" type="ORF">MNBD_GAMMA22-1524</name>
</gene>